<dbReference type="OrthoDB" id="205099at2759"/>
<proteinExistence type="inferred from homology"/>
<name>A0A1W0WSH5_HYPEX</name>
<feature type="domain" description="Mediator of RNA polymerase II transcription subunit 14 RM3" evidence="12">
    <location>
        <begin position="374"/>
        <end position="470"/>
    </location>
</feature>
<comment type="caution">
    <text evidence="13">The sequence shown here is derived from an EMBL/GenBank/DDBJ whole genome shotgun (WGS) entry which is preliminary data.</text>
</comment>
<dbReference type="InterPro" id="IPR013947">
    <property type="entry name" value="Mediator_Med14"/>
</dbReference>
<protein>
    <recommendedName>
        <fullName evidence="3 9">Mediator of RNA polymerase II transcription subunit 14</fullName>
    </recommendedName>
    <alternativeName>
        <fullName evidence="8 9">Mediator complex subunit 14</fullName>
    </alternativeName>
</protein>
<dbReference type="PANTHER" id="PTHR12809">
    <property type="entry name" value="MEDIATOR COMPLEX SUBUNIT"/>
    <property type="match status" value="1"/>
</dbReference>
<keyword evidence="4 9" id="KW-0805">Transcription regulation</keyword>
<evidence type="ECO:0000259" key="12">
    <source>
        <dbReference type="Pfam" id="PF25065"/>
    </source>
</evidence>
<accession>A0A1W0WSH5</accession>
<evidence type="ECO:0000313" key="14">
    <source>
        <dbReference type="Proteomes" id="UP000192578"/>
    </source>
</evidence>
<dbReference type="Proteomes" id="UP000192578">
    <property type="component" value="Unassembled WGS sequence"/>
</dbReference>
<reference evidence="14" key="1">
    <citation type="submission" date="2017-01" db="EMBL/GenBank/DDBJ databases">
        <title>Comparative genomics of anhydrobiosis in the tardigrade Hypsibius dujardini.</title>
        <authorList>
            <person name="Yoshida Y."/>
            <person name="Koutsovoulos G."/>
            <person name="Laetsch D."/>
            <person name="Stevens L."/>
            <person name="Kumar S."/>
            <person name="Horikawa D."/>
            <person name="Ishino K."/>
            <person name="Komine S."/>
            <person name="Tomita M."/>
            <person name="Blaxter M."/>
            <person name="Arakawa K."/>
        </authorList>
    </citation>
    <scope>NUCLEOTIDE SEQUENCE [LARGE SCALE GENOMIC DNA]</scope>
    <source>
        <strain evidence="14">Z151</strain>
    </source>
</reference>
<sequence>MANFQDGSPLIHQMAVQNPGANAPKTIRLMDLIDCLIQRAYHELVVLAEVELVSKSKTDMDKKIAIMMYLSRTRNYFIRFFALLEWSSSMVKVDKCFNIIAYLEEQSALFVETADTLARMSRETLANSKLPCYQVSFAVDVLNSHCSPRMPSCIKDKIVPADPLTDQELEQTLKELSYALWNRLITTDRPPLAMMNYTVQRGRVTFRVEGEFEVTLTVMGEDRTMPFRVLDLKVLVKNRRVGEGRPLVHPQQVLYLMQLLQSRIMDNDKPLDEVYDLLHTFCQNLKLEVLFSQLSKHMIGGRLDYFRIESYIPGRELKIAYWPGVHSKKTPTPLSHKSHSIIVTADASKKDLTVTQTPPLETTVTLTDLDIGTLLMSVIHVRVKSRLIKLEAELSRHFACTAGGFPCLLTVPLYAGSPRAHSVQISIDYYTGQFVVHLQQFPSRHIQALKELLDLPTGYKVEKAVELLKTVRLELVLKLAVTSATYMHVQEQQKINLYGGQPFERFSQLGSFKTAFRFQRKVEASALLAISCHDDALQPDGVRLDYHVLMVEETKAGLKILSFTTMKSFLDVRKGEPQAEFARNVQANPMDLLRARLRAMKGFRGGSGGTKKVRQPQRLHPVALDDFEQMFHHVVVQVTFAELRTALKAKGYVADATVLDPLDGGQSLCCVTLPVCVSHPQVRSCVFRRVGKLHINGAPAFHADITVTGVPFQKDASAATASCTLSYDSSIPSEKMIESFAFDWQALLGLLRIMRRFKAFLDTQPHLAGILYEVRYNLKSVRILYGPNLELAMSLGWDRREEKLVLDFYGQKAGLWNPHRLQRARLMEMTNPRNGMTHMSDFSHIFAMIAQTTPIALAAREACRPVGVAKLPRSMMPQAEFQIFPLSLTHYIMIWKAVYCVSLRVLDGPKFVVTDVGSTEIARRSTDAEAGGRFLPIKGLDLCVKAALGQAGAPDSGVFDQEVPALIAKFFAHLRGFPVLVTSASTI</sequence>
<dbReference type="PANTHER" id="PTHR12809:SF2">
    <property type="entry name" value="MEDIATOR OF RNA POLYMERASE II TRANSCRIPTION SUBUNIT 14"/>
    <property type="match status" value="1"/>
</dbReference>
<dbReference type="Pfam" id="PF08638">
    <property type="entry name" value="Med14"/>
    <property type="match status" value="1"/>
</dbReference>
<comment type="subcellular location">
    <subcellularLocation>
        <location evidence="1 9">Nucleus</location>
    </subcellularLocation>
</comment>
<organism evidence="13 14">
    <name type="scientific">Hypsibius exemplaris</name>
    <name type="common">Freshwater tardigrade</name>
    <dbReference type="NCBI Taxonomy" id="2072580"/>
    <lineage>
        <taxon>Eukaryota</taxon>
        <taxon>Metazoa</taxon>
        <taxon>Ecdysozoa</taxon>
        <taxon>Tardigrada</taxon>
        <taxon>Eutardigrada</taxon>
        <taxon>Parachela</taxon>
        <taxon>Hypsibioidea</taxon>
        <taxon>Hypsibiidae</taxon>
        <taxon>Hypsibius</taxon>
    </lineage>
</organism>
<keyword evidence="5 9" id="KW-0010">Activator</keyword>
<evidence type="ECO:0000256" key="3">
    <source>
        <dbReference type="ARBA" id="ARBA00019619"/>
    </source>
</evidence>
<dbReference type="InterPro" id="IPR055113">
    <property type="entry name" value="Med14_RM2"/>
</dbReference>
<feature type="domain" description="Mediator of RNA polymerase II transcription subunit 14 RM2" evidence="11">
    <location>
        <begin position="304"/>
        <end position="362"/>
    </location>
</feature>
<feature type="domain" description="Mediator complex subunit MED14 N-terminal" evidence="10">
    <location>
        <begin position="27"/>
        <end position="219"/>
    </location>
</feature>
<dbReference type="GO" id="GO:0003712">
    <property type="term" value="F:transcription coregulator activity"/>
    <property type="evidence" value="ECO:0007669"/>
    <property type="project" value="UniProtKB-UniRule"/>
</dbReference>
<dbReference type="AlphaFoldDB" id="A0A1W0WSH5"/>
<dbReference type="EMBL" id="MTYJ01000052">
    <property type="protein sequence ID" value="OQV18140.1"/>
    <property type="molecule type" value="Genomic_DNA"/>
</dbReference>
<keyword evidence="6 9" id="KW-0804">Transcription</keyword>
<evidence type="ECO:0000259" key="10">
    <source>
        <dbReference type="Pfam" id="PF08638"/>
    </source>
</evidence>
<dbReference type="GO" id="GO:0070847">
    <property type="term" value="C:core mediator complex"/>
    <property type="evidence" value="ECO:0007669"/>
    <property type="project" value="TreeGrafter"/>
</dbReference>
<dbReference type="Pfam" id="PF25065">
    <property type="entry name" value="RM3_Med14"/>
    <property type="match status" value="1"/>
</dbReference>
<gene>
    <name evidence="13" type="ORF">BV898_07728</name>
</gene>
<evidence type="ECO:0000313" key="13">
    <source>
        <dbReference type="EMBL" id="OQV18140.1"/>
    </source>
</evidence>
<evidence type="ECO:0000256" key="9">
    <source>
        <dbReference type="RuleBase" id="RU365082"/>
    </source>
</evidence>
<evidence type="ECO:0000256" key="8">
    <source>
        <dbReference type="ARBA" id="ARBA00032007"/>
    </source>
</evidence>
<dbReference type="Pfam" id="PF22981">
    <property type="entry name" value="RM2_Med14"/>
    <property type="match status" value="1"/>
</dbReference>
<comment type="function">
    <text evidence="9">Component of the Mediator complex, a coactivator involved in the regulated transcription of nearly all RNA polymerase II-dependent genes. Mediator functions as a bridge to convey information from gene-specific regulatory proteins to the basal RNA polymerase II transcription machinery. Mediator is recruited to promoters by direct interactions with regulatory proteins and serves as a scaffold for the assembly of a functional preinitiation complex with RNA polymerase II and the general transcription factors.</text>
</comment>
<evidence type="ECO:0000259" key="11">
    <source>
        <dbReference type="Pfam" id="PF22981"/>
    </source>
</evidence>
<evidence type="ECO:0000256" key="1">
    <source>
        <dbReference type="ARBA" id="ARBA00004123"/>
    </source>
</evidence>
<evidence type="ECO:0000256" key="5">
    <source>
        <dbReference type="ARBA" id="ARBA00023159"/>
    </source>
</evidence>
<comment type="subunit">
    <text evidence="9">Component of the Mediator complex.</text>
</comment>
<dbReference type="InterPro" id="IPR056879">
    <property type="entry name" value="RM3_Med14"/>
</dbReference>
<evidence type="ECO:0000256" key="4">
    <source>
        <dbReference type="ARBA" id="ARBA00023015"/>
    </source>
</evidence>
<dbReference type="GO" id="GO:0016592">
    <property type="term" value="C:mediator complex"/>
    <property type="evidence" value="ECO:0007669"/>
    <property type="project" value="UniProtKB-UniRule"/>
</dbReference>
<keyword evidence="14" id="KW-1185">Reference proteome</keyword>
<comment type="similarity">
    <text evidence="2 9">Belongs to the Mediator complex subunit 14 family.</text>
</comment>
<evidence type="ECO:0000256" key="6">
    <source>
        <dbReference type="ARBA" id="ARBA00023163"/>
    </source>
</evidence>
<dbReference type="InterPro" id="IPR055122">
    <property type="entry name" value="Med14_N"/>
</dbReference>
<evidence type="ECO:0000256" key="7">
    <source>
        <dbReference type="ARBA" id="ARBA00023242"/>
    </source>
</evidence>
<evidence type="ECO:0000256" key="2">
    <source>
        <dbReference type="ARBA" id="ARBA00007813"/>
    </source>
</evidence>
<dbReference type="GO" id="GO:0006357">
    <property type="term" value="P:regulation of transcription by RNA polymerase II"/>
    <property type="evidence" value="ECO:0007669"/>
    <property type="project" value="InterPro"/>
</dbReference>
<keyword evidence="7 9" id="KW-0539">Nucleus</keyword>